<dbReference type="Proteomes" id="UP001362999">
    <property type="component" value="Unassembled WGS sequence"/>
</dbReference>
<keyword evidence="3" id="KW-1185">Reference proteome</keyword>
<protein>
    <submittedName>
        <fullName evidence="2">Uncharacterized protein</fullName>
    </submittedName>
</protein>
<reference evidence="2 3" key="1">
    <citation type="journal article" date="2024" name="J Genomics">
        <title>Draft genome sequencing and assembly of Favolaschia claudopus CIRM-BRFM 2984 isolated from oak limbs.</title>
        <authorList>
            <person name="Navarro D."/>
            <person name="Drula E."/>
            <person name="Chaduli D."/>
            <person name="Cazenave R."/>
            <person name="Ahrendt S."/>
            <person name="Wang J."/>
            <person name="Lipzen A."/>
            <person name="Daum C."/>
            <person name="Barry K."/>
            <person name="Grigoriev I.V."/>
            <person name="Favel A."/>
            <person name="Rosso M.N."/>
            <person name="Martin F."/>
        </authorList>
    </citation>
    <scope>NUCLEOTIDE SEQUENCE [LARGE SCALE GENOMIC DNA]</scope>
    <source>
        <strain evidence="2 3">CIRM-BRFM 2984</strain>
    </source>
</reference>
<evidence type="ECO:0000313" key="2">
    <source>
        <dbReference type="EMBL" id="KAK6988208.1"/>
    </source>
</evidence>
<evidence type="ECO:0000313" key="3">
    <source>
        <dbReference type="Proteomes" id="UP001362999"/>
    </source>
</evidence>
<proteinExistence type="predicted"/>
<sequence>MVETKNVPNRLQVSLVSPQTPEQVSLRCYIDLKGKRKAWTETRIRQAIEHRLPWRLSRRSPDIPDLVKHCVRSHTEYTRQYQSTDVKVWDNSPAHTLSFGKETADQAIQQGNARPLKPPRYRKGNHRAPSQQKHVLKCTAAMVSNTSKNSMQAINPDCLARNEAFDQHYKAIWLAGKSEGIEALKQDTDLNTPLNTSSRSQALQGPDILARFRDIDFRLLESRGISRKTSYLPRECRAAFREKVSGSTGIHGVVGIVGRNPRRINATGCKLDLKSPESMASQGIHSVSPVGHYNDGAEKYCWNQICPKWLANHASVTTNGLTGLVDTVSGVLARFRDIDFNGYRHCVKPNTPIEAIHNPARQHQSRDVKVGDNPRARMLSFGKEIEEHTIQQGSARVNNGMQQDIGELATQTSPLSQVNRVEPMYQQPESMPCNGAKPSYGNGELGTQFLQKGPRTRGIRGNNDSVGGNRGQLRKIPPKSREFGATAGIGGNTNSARTFRQETNTQ</sequence>
<organism evidence="2 3">
    <name type="scientific">Favolaschia claudopus</name>
    <dbReference type="NCBI Taxonomy" id="2862362"/>
    <lineage>
        <taxon>Eukaryota</taxon>
        <taxon>Fungi</taxon>
        <taxon>Dikarya</taxon>
        <taxon>Basidiomycota</taxon>
        <taxon>Agaricomycotina</taxon>
        <taxon>Agaricomycetes</taxon>
        <taxon>Agaricomycetidae</taxon>
        <taxon>Agaricales</taxon>
        <taxon>Marasmiineae</taxon>
        <taxon>Mycenaceae</taxon>
        <taxon>Favolaschia</taxon>
    </lineage>
</organism>
<comment type="caution">
    <text evidence="2">The sequence shown here is derived from an EMBL/GenBank/DDBJ whole genome shotgun (WGS) entry which is preliminary data.</text>
</comment>
<evidence type="ECO:0000256" key="1">
    <source>
        <dbReference type="SAM" id="MobiDB-lite"/>
    </source>
</evidence>
<name>A0AAV9ZNS2_9AGAR</name>
<feature type="region of interest" description="Disordered" evidence="1">
    <location>
        <begin position="453"/>
        <end position="506"/>
    </location>
</feature>
<accession>A0AAV9ZNS2</accession>
<feature type="compositionally biased region" description="Basic residues" evidence="1">
    <location>
        <begin position="117"/>
        <end position="126"/>
    </location>
</feature>
<dbReference type="AlphaFoldDB" id="A0AAV9ZNS2"/>
<dbReference type="EMBL" id="JAWWNJ010000125">
    <property type="protein sequence ID" value="KAK6988208.1"/>
    <property type="molecule type" value="Genomic_DNA"/>
</dbReference>
<feature type="compositionally biased region" description="Polar residues" evidence="1">
    <location>
        <begin position="492"/>
        <end position="506"/>
    </location>
</feature>
<feature type="region of interest" description="Disordered" evidence="1">
    <location>
        <begin position="105"/>
        <end position="133"/>
    </location>
</feature>
<gene>
    <name evidence="2" type="ORF">R3P38DRAFT_2804948</name>
</gene>